<proteinExistence type="predicted"/>
<dbReference type="Gene3D" id="3.90.230.10">
    <property type="entry name" value="Creatinase/methionine aminopeptidase superfamily"/>
    <property type="match status" value="1"/>
</dbReference>
<dbReference type="AlphaFoldDB" id="A0A1H7DUM1"/>
<name>A0A1H7DUM1_9BURK</name>
<protein>
    <submittedName>
        <fullName evidence="3">Xaa-Pro dipeptidase</fullName>
    </submittedName>
</protein>
<dbReference type="InterPro" id="IPR000587">
    <property type="entry name" value="Creatinase_N"/>
</dbReference>
<dbReference type="Pfam" id="PF00557">
    <property type="entry name" value="Peptidase_M24"/>
    <property type="match status" value="1"/>
</dbReference>
<dbReference type="STRING" id="667676.SAMN05192539_103525"/>
<dbReference type="Pfam" id="PF01321">
    <property type="entry name" value="Creatinase_N"/>
    <property type="match status" value="1"/>
</dbReference>
<dbReference type="InterPro" id="IPR000994">
    <property type="entry name" value="Pept_M24"/>
</dbReference>
<dbReference type="InterPro" id="IPR029149">
    <property type="entry name" value="Creatin/AminoP/Spt16_N"/>
</dbReference>
<organism evidence="3 4">
    <name type="scientific">Paraburkholderia diazotrophica</name>
    <dbReference type="NCBI Taxonomy" id="667676"/>
    <lineage>
        <taxon>Bacteria</taxon>
        <taxon>Pseudomonadati</taxon>
        <taxon>Pseudomonadota</taxon>
        <taxon>Betaproteobacteria</taxon>
        <taxon>Burkholderiales</taxon>
        <taxon>Burkholderiaceae</taxon>
        <taxon>Paraburkholderia</taxon>
    </lineage>
</organism>
<dbReference type="PANTHER" id="PTHR46112">
    <property type="entry name" value="AMINOPEPTIDASE"/>
    <property type="match status" value="1"/>
</dbReference>
<dbReference type="PANTHER" id="PTHR46112:SF2">
    <property type="entry name" value="XAA-PRO AMINOPEPTIDASE P-RELATED"/>
    <property type="match status" value="1"/>
</dbReference>
<dbReference type="RefSeq" id="WP_218162564.1">
    <property type="nucleotide sequence ID" value="NZ_FNYE01000035.1"/>
</dbReference>
<evidence type="ECO:0000259" key="1">
    <source>
        <dbReference type="Pfam" id="PF00557"/>
    </source>
</evidence>
<dbReference type="InterPro" id="IPR050659">
    <property type="entry name" value="Peptidase_M24B"/>
</dbReference>
<sequence length="381" mass="41200">MQQVIFEAAEYDARLRKVREAMTAREIDLCLVSSPENIFYLTGLDHWGYFAPHLLIVPLTGELTLITRAMEGVTIRNQVGNARFVGHSDSESIADKALACIAGHGARRVGLECWSAGLPDGIGQALRGGMRHATCVDFSWVIDDIRLVKSDAELVYMRSAARVSDAMMSASIDAIREGVPERHVAARCSAAMIEAGGTYPGFGPFIRPGSRLGEEHTTWGSGGLVHGDTVFLEMSGCVNRYHAPMGRLVHVGAVPHSARTMAAVCQDAFAAVVEALRPGVLARDVYAAWQRVADRAGLEHYRRHHCGYLVGIGCAPSWTGGNRVVGLRHDSERVIEQGMTFHILSWLMGTGKGDYFMSNTVLLSAAGAEVLSTVPSDPVAR</sequence>
<dbReference type="EMBL" id="FNYE01000035">
    <property type="protein sequence ID" value="SEK05469.1"/>
    <property type="molecule type" value="Genomic_DNA"/>
</dbReference>
<dbReference type="Proteomes" id="UP000198866">
    <property type="component" value="Unassembled WGS sequence"/>
</dbReference>
<dbReference type="CDD" id="cd01066">
    <property type="entry name" value="APP_MetAP"/>
    <property type="match status" value="1"/>
</dbReference>
<dbReference type="InterPro" id="IPR036005">
    <property type="entry name" value="Creatinase/aminopeptidase-like"/>
</dbReference>
<dbReference type="SUPFAM" id="SSF55920">
    <property type="entry name" value="Creatinase/aminopeptidase"/>
    <property type="match status" value="1"/>
</dbReference>
<keyword evidence="4" id="KW-1185">Reference proteome</keyword>
<accession>A0A1H7DUM1</accession>
<evidence type="ECO:0000313" key="3">
    <source>
        <dbReference type="EMBL" id="SEK05469.1"/>
    </source>
</evidence>
<evidence type="ECO:0000313" key="4">
    <source>
        <dbReference type="Proteomes" id="UP000198866"/>
    </source>
</evidence>
<evidence type="ECO:0000259" key="2">
    <source>
        <dbReference type="Pfam" id="PF01321"/>
    </source>
</evidence>
<gene>
    <name evidence="3" type="ORF">SAMN05192539_103525</name>
</gene>
<feature type="domain" description="Peptidase M24" evidence="1">
    <location>
        <begin position="157"/>
        <end position="363"/>
    </location>
</feature>
<reference evidence="4" key="1">
    <citation type="submission" date="2016-10" db="EMBL/GenBank/DDBJ databases">
        <authorList>
            <person name="Varghese N."/>
            <person name="Submissions S."/>
        </authorList>
    </citation>
    <scope>NUCLEOTIDE SEQUENCE [LARGE SCALE GENOMIC DNA]</scope>
    <source>
        <strain evidence="4">LMG 26031</strain>
    </source>
</reference>
<dbReference type="Gene3D" id="3.40.350.10">
    <property type="entry name" value="Creatinase/prolidase N-terminal domain"/>
    <property type="match status" value="1"/>
</dbReference>
<feature type="domain" description="Creatinase N-terminal" evidence="2">
    <location>
        <begin position="14"/>
        <end position="148"/>
    </location>
</feature>
<dbReference type="SUPFAM" id="SSF53092">
    <property type="entry name" value="Creatinase/prolidase N-terminal domain"/>
    <property type="match status" value="1"/>
</dbReference>